<name>A0A8T2TJ20_CERRI</name>
<accession>A0A8T2TJ20</accession>
<organism evidence="2 3">
    <name type="scientific">Ceratopteris richardii</name>
    <name type="common">Triangle waterfern</name>
    <dbReference type="NCBI Taxonomy" id="49495"/>
    <lineage>
        <taxon>Eukaryota</taxon>
        <taxon>Viridiplantae</taxon>
        <taxon>Streptophyta</taxon>
        <taxon>Embryophyta</taxon>
        <taxon>Tracheophyta</taxon>
        <taxon>Polypodiopsida</taxon>
        <taxon>Polypodiidae</taxon>
        <taxon>Polypodiales</taxon>
        <taxon>Pteridineae</taxon>
        <taxon>Pteridaceae</taxon>
        <taxon>Parkerioideae</taxon>
        <taxon>Ceratopteris</taxon>
    </lineage>
</organism>
<dbReference type="Proteomes" id="UP000825935">
    <property type="component" value="Chromosome 12"/>
</dbReference>
<feature type="region of interest" description="Disordered" evidence="1">
    <location>
        <begin position="520"/>
        <end position="540"/>
    </location>
</feature>
<comment type="caution">
    <text evidence="2">The sequence shown here is derived from an EMBL/GenBank/DDBJ whole genome shotgun (WGS) entry which is preliminary data.</text>
</comment>
<dbReference type="PANTHER" id="PTHR36886:SF3">
    <property type="entry name" value="PROTEIN FRIGIDA-ESSENTIAL 1"/>
    <property type="match status" value="1"/>
</dbReference>
<feature type="region of interest" description="Disordered" evidence="1">
    <location>
        <begin position="271"/>
        <end position="311"/>
    </location>
</feature>
<protein>
    <submittedName>
        <fullName evidence="2">Uncharacterized protein</fullName>
    </submittedName>
</protein>
<proteinExistence type="predicted"/>
<dbReference type="InterPro" id="IPR052650">
    <property type="entry name" value="Zinc_finger_CCCH"/>
</dbReference>
<feature type="compositionally biased region" description="Polar residues" evidence="1">
    <location>
        <begin position="186"/>
        <end position="205"/>
    </location>
</feature>
<evidence type="ECO:0000313" key="3">
    <source>
        <dbReference type="Proteomes" id="UP000825935"/>
    </source>
</evidence>
<evidence type="ECO:0000256" key="1">
    <source>
        <dbReference type="SAM" id="MobiDB-lite"/>
    </source>
</evidence>
<feature type="compositionally biased region" description="Low complexity" evidence="1">
    <location>
        <begin position="153"/>
        <end position="162"/>
    </location>
</feature>
<reference evidence="2" key="1">
    <citation type="submission" date="2021-08" db="EMBL/GenBank/DDBJ databases">
        <title>WGS assembly of Ceratopteris richardii.</title>
        <authorList>
            <person name="Marchant D.B."/>
            <person name="Chen G."/>
            <person name="Jenkins J."/>
            <person name="Shu S."/>
            <person name="Leebens-Mack J."/>
            <person name="Grimwood J."/>
            <person name="Schmutz J."/>
            <person name="Soltis P."/>
            <person name="Soltis D."/>
            <person name="Chen Z.-H."/>
        </authorList>
    </citation>
    <scope>NUCLEOTIDE SEQUENCE</scope>
    <source>
        <strain evidence="2">Whitten #5841</strain>
        <tissue evidence="2">Leaf</tissue>
    </source>
</reference>
<feature type="region of interest" description="Disordered" evidence="1">
    <location>
        <begin position="125"/>
        <end position="219"/>
    </location>
</feature>
<dbReference type="AlphaFoldDB" id="A0A8T2TJ20"/>
<sequence length="890" mass="97809">MEEEIVQLNERVENVNQVKEAQCRLTSDFKGAPIDSYMSDISEDSDASEPLKGSGTTNNKNAADRRNKEESKLSKEDSAGLVQPSNVSISEFIRSSSMNDAANAKSVELLDNDSLHETQNSIFHVEGTEKQGNESLLSDECQESRKRGRKSSSECSSKSHSSSPRRARKSSSKIVNQSKDDRRNDASPSQILSQTVPSRSPPQDFSGQEAQSSGSEQSTPQILVTNTSCIFLDFTRARGDACKLLHQGSGKILQEGGRLTDGNQNLKMTTSIQNSERDSSLELEQSAGSNADAVNKEENQPRAGKMKPSPRCEVVKTLKAKEESFEEDYVLEQDLSMKGNAALSLEHESRPRAQCDPVNDLSASRVSDLGVQPPLSMPEIRRQASGNYWSPRESVMLHSHDNAQASGFSGTRPAPDSANLSSSSYMYSSIISEVNPPSDGSFGGTKHAYVHYSTGFSDNIGVLYSSHEVSRMINSSLCLGDPEHASLGNSERNCYLKDVLSYTSDYTSSFQPSAGSVESTFLPPSTHHPMSQDVDFSNSRSSSYLKNGHNSLYSLHTQERQTSCLSGLPHDSLQQSLLPDSIKHDSYGLHLDYSVLQSSQAQSYKHWSMPVSSSIVSSKSLDVQSTSGRSSSYSYTLTTVPPLPKILDISGSTKPSNLSDQYDPLSDSLEPSIMGGSNYTSFGIFKPHDNGKLWDESSQSLTFRKENESLRYDSGNCEPVEAAGDPAVGIVENVTPPGTDRFDDSGQTDEAVGTKLNQLSSKNRKENPYALKMLRSAVADHVKEELKPAWKEGHMSKDAFKNIVKKVVDKVVAALPQHSIPKSQEKVNQFMSSSRAKISKLVQVNVDLVDIGKVKDIPQIPHEERDIFAMLAEESQRFVRQTRNRTRRDR</sequence>
<feature type="compositionally biased region" description="Basic and acidic residues" evidence="1">
    <location>
        <begin position="62"/>
        <end position="78"/>
    </location>
</feature>
<keyword evidence="3" id="KW-1185">Reference proteome</keyword>
<dbReference type="PANTHER" id="PTHR36886">
    <property type="entry name" value="PROTEIN FRIGIDA-ESSENTIAL 1"/>
    <property type="match status" value="1"/>
</dbReference>
<feature type="region of interest" description="Disordered" evidence="1">
    <location>
        <begin position="24"/>
        <end position="87"/>
    </location>
</feature>
<feature type="compositionally biased region" description="Low complexity" evidence="1">
    <location>
        <begin position="206"/>
        <end position="218"/>
    </location>
</feature>
<dbReference type="EMBL" id="CM035417">
    <property type="protein sequence ID" value="KAH7422632.1"/>
    <property type="molecule type" value="Genomic_DNA"/>
</dbReference>
<dbReference type="OrthoDB" id="1935339at2759"/>
<evidence type="ECO:0000313" key="2">
    <source>
        <dbReference type="EMBL" id="KAH7422632.1"/>
    </source>
</evidence>
<gene>
    <name evidence="2" type="ORF">KP509_12G018000</name>
</gene>